<evidence type="ECO:0000313" key="8">
    <source>
        <dbReference type="EMBL" id="AMY08268.1"/>
    </source>
</evidence>
<dbReference type="CDD" id="cd00082">
    <property type="entry name" value="HisKA"/>
    <property type="match status" value="1"/>
</dbReference>
<dbReference type="InterPro" id="IPR001789">
    <property type="entry name" value="Sig_transdc_resp-reg_receiver"/>
</dbReference>
<dbReference type="SMART" id="SM00388">
    <property type="entry name" value="HisKA"/>
    <property type="match status" value="1"/>
</dbReference>
<evidence type="ECO:0000259" key="6">
    <source>
        <dbReference type="PROSITE" id="PS50109"/>
    </source>
</evidence>
<keyword evidence="5" id="KW-1133">Transmembrane helix</keyword>
<dbReference type="InterPro" id="IPR005467">
    <property type="entry name" value="His_kinase_dom"/>
</dbReference>
<keyword evidence="3 4" id="KW-0597">Phosphoprotein</keyword>
<dbReference type="PANTHER" id="PTHR43065:SF42">
    <property type="entry name" value="TWO-COMPONENT SENSOR PPRA"/>
    <property type="match status" value="1"/>
</dbReference>
<dbReference type="SUPFAM" id="SSF47384">
    <property type="entry name" value="Homodimeric domain of signal transducing histidine kinase"/>
    <property type="match status" value="1"/>
</dbReference>
<evidence type="ECO:0000256" key="3">
    <source>
        <dbReference type="ARBA" id="ARBA00022553"/>
    </source>
</evidence>
<evidence type="ECO:0000256" key="4">
    <source>
        <dbReference type="PROSITE-ProRule" id="PRU00169"/>
    </source>
</evidence>
<evidence type="ECO:0000313" key="9">
    <source>
        <dbReference type="Proteomes" id="UP000076079"/>
    </source>
</evidence>
<name>A0A143PJM6_LUTPR</name>
<dbReference type="Pfam" id="PF00512">
    <property type="entry name" value="HisKA"/>
    <property type="match status" value="1"/>
</dbReference>
<dbReference type="SMART" id="SM00387">
    <property type="entry name" value="HATPase_c"/>
    <property type="match status" value="1"/>
</dbReference>
<dbReference type="Proteomes" id="UP000076079">
    <property type="component" value="Chromosome"/>
</dbReference>
<dbReference type="STRING" id="1855912.LuPra_01462"/>
<dbReference type="KEGG" id="abac:LuPra_01462"/>
<comment type="catalytic activity">
    <reaction evidence="1">
        <text>ATP + protein L-histidine = ADP + protein N-phospho-L-histidine.</text>
        <dbReference type="EC" id="2.7.13.3"/>
    </reaction>
</comment>
<evidence type="ECO:0000259" key="7">
    <source>
        <dbReference type="PROSITE" id="PS50110"/>
    </source>
</evidence>
<dbReference type="InterPro" id="IPR003661">
    <property type="entry name" value="HisK_dim/P_dom"/>
</dbReference>
<evidence type="ECO:0000256" key="2">
    <source>
        <dbReference type="ARBA" id="ARBA00012438"/>
    </source>
</evidence>
<accession>A0A143PJM6</accession>
<dbReference type="Gene3D" id="1.10.287.130">
    <property type="match status" value="1"/>
</dbReference>
<dbReference type="Pfam" id="PF00072">
    <property type="entry name" value="Response_reg"/>
    <property type="match status" value="1"/>
</dbReference>
<dbReference type="Gene3D" id="3.40.50.2300">
    <property type="match status" value="3"/>
</dbReference>
<dbReference type="Pfam" id="PF02518">
    <property type="entry name" value="HATPase_c"/>
    <property type="match status" value="1"/>
</dbReference>
<keyword evidence="5" id="KW-0812">Transmembrane</keyword>
<feature type="domain" description="Response regulatory" evidence="7">
    <location>
        <begin position="660"/>
        <end position="772"/>
    </location>
</feature>
<reference evidence="9" key="2">
    <citation type="submission" date="2016-04" db="EMBL/GenBank/DDBJ databases">
        <title>First Complete Genome Sequence of a Subdivision 6 Acidobacterium.</title>
        <authorList>
            <person name="Huang S."/>
            <person name="Vieira S."/>
            <person name="Bunk B."/>
            <person name="Riedel T."/>
            <person name="Sproeer C."/>
            <person name="Overmann J."/>
        </authorList>
    </citation>
    <scope>NUCLEOTIDE SEQUENCE [LARGE SCALE GENOMIC DNA]</scope>
    <source>
        <strain evidence="9">DSM 100886 HEG_-6_39</strain>
    </source>
</reference>
<dbReference type="InterPro" id="IPR036097">
    <property type="entry name" value="HisK_dim/P_sf"/>
</dbReference>
<dbReference type="EMBL" id="CP015136">
    <property type="protein sequence ID" value="AMY08268.1"/>
    <property type="molecule type" value="Genomic_DNA"/>
</dbReference>
<dbReference type="Gene3D" id="3.30.565.10">
    <property type="entry name" value="Histidine kinase-like ATPase, C-terminal domain"/>
    <property type="match status" value="1"/>
</dbReference>
<feature type="modified residue" description="4-aspartylphosphate" evidence="4">
    <location>
        <position position="711"/>
    </location>
</feature>
<dbReference type="PRINTS" id="PR00344">
    <property type="entry name" value="BCTRLSENSOR"/>
</dbReference>
<dbReference type="PROSITE" id="PS50110">
    <property type="entry name" value="RESPONSE_REGULATORY"/>
    <property type="match status" value="1"/>
</dbReference>
<dbReference type="AlphaFoldDB" id="A0A143PJM6"/>
<dbReference type="InterPro" id="IPR036890">
    <property type="entry name" value="HATPase_C_sf"/>
</dbReference>
<dbReference type="InterPro" id="IPR003594">
    <property type="entry name" value="HATPase_dom"/>
</dbReference>
<feature type="domain" description="Histidine kinase" evidence="6">
    <location>
        <begin position="418"/>
        <end position="640"/>
    </location>
</feature>
<dbReference type="InterPro" id="IPR011006">
    <property type="entry name" value="CheY-like_superfamily"/>
</dbReference>
<organism evidence="8 9">
    <name type="scientific">Luteitalea pratensis</name>
    <dbReference type="NCBI Taxonomy" id="1855912"/>
    <lineage>
        <taxon>Bacteria</taxon>
        <taxon>Pseudomonadati</taxon>
        <taxon>Acidobacteriota</taxon>
        <taxon>Vicinamibacteria</taxon>
        <taxon>Vicinamibacterales</taxon>
        <taxon>Vicinamibacteraceae</taxon>
        <taxon>Luteitalea</taxon>
    </lineage>
</organism>
<sequence>MLTIHASGQQPAPAAPSTPVKVLLLHSYDTSSEWALRVGEGVFQGLQDGGAHVDLRQEFLDARRYPGRTYLDRARDVLAAKFEETPPQIVITCDDAALEFLLGYPDLFRGIPVVFGGVQDRHLAALAPRHRFTGIIEQFRIDDVVATALRARPSTRRIIVTTGNDRNGAAFRAEFADVQGLFPQLSFVALSGASMSFTAILQRLRNDTTADDLVMVTPISRDIAGQTLEPDVAIPQVVTASSAPVIALAYANLNRGLLAMTANTGITHGRLMAAQALRLLGGASPASVALEIDGNSPLAFDARQLARWGIDEALLPPGAQVEHRALPSFYQANRGVIWAAIAFIAVQSTIIAGLVMNVRRRRRAEQRLGDQTRALTVANRALEEVNRSLLREQDVRQQAEEHLRHAQKMEAVGRLAGGIAHDFNNLLTVTIGYCELLLKRVSRGTPDREAVEQIRQASEQASTLTQNLLAFSRKQVALPITVDVVGAIRGMESMLRRFCGDRVTLVLDLDGAAGQVRLGEGQLEQILMNLVINGRDAMLHGGRLEMQARAQIVDEDAAGAGGLRAGPHAVIVVSDTGIGMDDATRARIFEPFFTTKGVGRGTGLGLATVYGIVTQHGGRIEVDSAPGRGASFTLWLPMAAPRAMTDRTTGDETSAQAGRTVLVVEDEPELLGLIARVLGEAGFAVLGASGGEQAVAIASSHPGTLHLLLTDIVMPGDDGFTVAWRVGQLRPGLPVAYMSGYTDDVHAAEGDTPLLRKPFMPADLLAHVRRALGSEAAITQS</sequence>
<dbReference type="SUPFAM" id="SSF52172">
    <property type="entry name" value="CheY-like"/>
    <property type="match status" value="1"/>
</dbReference>
<dbReference type="PROSITE" id="PS50109">
    <property type="entry name" value="HIS_KIN"/>
    <property type="match status" value="1"/>
</dbReference>
<dbReference type="SUPFAM" id="SSF55874">
    <property type="entry name" value="ATPase domain of HSP90 chaperone/DNA topoisomerase II/histidine kinase"/>
    <property type="match status" value="1"/>
</dbReference>
<evidence type="ECO:0000256" key="5">
    <source>
        <dbReference type="SAM" id="Phobius"/>
    </source>
</evidence>
<proteinExistence type="predicted"/>
<protein>
    <recommendedName>
        <fullName evidence="2">histidine kinase</fullName>
        <ecNumber evidence="2">2.7.13.3</ecNumber>
    </recommendedName>
</protein>
<dbReference type="EC" id="2.7.13.3" evidence="2"/>
<dbReference type="GO" id="GO:0000155">
    <property type="term" value="F:phosphorelay sensor kinase activity"/>
    <property type="evidence" value="ECO:0007669"/>
    <property type="project" value="InterPro"/>
</dbReference>
<gene>
    <name evidence="8" type="ORF">LuPra_01462</name>
</gene>
<keyword evidence="5" id="KW-0472">Membrane</keyword>
<dbReference type="InterPro" id="IPR004358">
    <property type="entry name" value="Sig_transdc_His_kin-like_C"/>
</dbReference>
<keyword evidence="9" id="KW-1185">Reference proteome</keyword>
<dbReference type="PANTHER" id="PTHR43065">
    <property type="entry name" value="SENSOR HISTIDINE KINASE"/>
    <property type="match status" value="1"/>
</dbReference>
<feature type="transmembrane region" description="Helical" evidence="5">
    <location>
        <begin position="336"/>
        <end position="358"/>
    </location>
</feature>
<reference evidence="8 9" key="1">
    <citation type="journal article" date="2016" name="Genome Announc.">
        <title>First Complete Genome Sequence of a Subdivision 6 Acidobacterium Strain.</title>
        <authorList>
            <person name="Huang S."/>
            <person name="Vieira S."/>
            <person name="Bunk B."/>
            <person name="Riedel T."/>
            <person name="Sproer C."/>
            <person name="Overmann J."/>
        </authorList>
    </citation>
    <scope>NUCLEOTIDE SEQUENCE [LARGE SCALE GENOMIC DNA]</scope>
    <source>
        <strain evidence="9">DSM 100886 HEG_-6_39</strain>
    </source>
</reference>
<evidence type="ECO:0000256" key="1">
    <source>
        <dbReference type="ARBA" id="ARBA00000085"/>
    </source>
</evidence>
<dbReference type="SMART" id="SM00448">
    <property type="entry name" value="REC"/>
    <property type="match status" value="1"/>
</dbReference>